<name>A0A183DUM4_9BILA</name>
<evidence type="ECO:0000313" key="1">
    <source>
        <dbReference type="EMBL" id="VDN20407.1"/>
    </source>
</evidence>
<evidence type="ECO:0000313" key="3">
    <source>
        <dbReference type="WBParaSite" id="GPUH_0001242901-mRNA-1"/>
    </source>
</evidence>
<dbReference type="Proteomes" id="UP000271098">
    <property type="component" value="Unassembled WGS sequence"/>
</dbReference>
<organism evidence="3">
    <name type="scientific">Gongylonema pulchrum</name>
    <dbReference type="NCBI Taxonomy" id="637853"/>
    <lineage>
        <taxon>Eukaryota</taxon>
        <taxon>Metazoa</taxon>
        <taxon>Ecdysozoa</taxon>
        <taxon>Nematoda</taxon>
        <taxon>Chromadorea</taxon>
        <taxon>Rhabditida</taxon>
        <taxon>Spirurina</taxon>
        <taxon>Spiruromorpha</taxon>
        <taxon>Spiruroidea</taxon>
        <taxon>Gongylonematidae</taxon>
        <taxon>Gongylonema</taxon>
    </lineage>
</organism>
<reference evidence="3" key="1">
    <citation type="submission" date="2016-06" db="UniProtKB">
        <authorList>
            <consortium name="WormBaseParasite"/>
        </authorList>
    </citation>
    <scope>IDENTIFICATION</scope>
</reference>
<keyword evidence="2" id="KW-1185">Reference proteome</keyword>
<gene>
    <name evidence="1" type="ORF">GPUH_LOCUS12415</name>
</gene>
<dbReference type="AlphaFoldDB" id="A0A183DUM4"/>
<protein>
    <submittedName>
        <fullName evidence="3">Secreted protein</fullName>
    </submittedName>
</protein>
<accession>A0A183DUM4</accession>
<dbReference type="EMBL" id="UYRT01079295">
    <property type="protein sequence ID" value="VDN20407.1"/>
    <property type="molecule type" value="Genomic_DNA"/>
</dbReference>
<sequence length="86" mass="9586">MIARANLMRVANDFWATTTTRLGSLWFGSARLVIVGAWKALCHLWQRVSWRRLLGSFGSLPEKQGNVTQAAAAVWLGWWEGGIVEG</sequence>
<dbReference type="WBParaSite" id="GPUH_0001242901-mRNA-1">
    <property type="protein sequence ID" value="GPUH_0001242901-mRNA-1"/>
    <property type="gene ID" value="GPUH_0001242901"/>
</dbReference>
<evidence type="ECO:0000313" key="2">
    <source>
        <dbReference type="Proteomes" id="UP000271098"/>
    </source>
</evidence>
<proteinExistence type="predicted"/>
<reference evidence="1 2" key="2">
    <citation type="submission" date="2018-11" db="EMBL/GenBank/DDBJ databases">
        <authorList>
            <consortium name="Pathogen Informatics"/>
        </authorList>
    </citation>
    <scope>NUCLEOTIDE SEQUENCE [LARGE SCALE GENOMIC DNA]</scope>
</reference>